<evidence type="ECO:0000256" key="3">
    <source>
        <dbReference type="ARBA" id="ARBA00023125"/>
    </source>
</evidence>
<dbReference type="AlphaFoldDB" id="A0A8C8W1B9"/>
<comment type="similarity">
    <text evidence="2">Belongs to the CENP-C/MIF2 family.</text>
</comment>
<feature type="compositionally biased region" description="Basic and acidic residues" evidence="10">
    <location>
        <begin position="327"/>
        <end position="337"/>
    </location>
</feature>
<dbReference type="InterPro" id="IPR028931">
    <property type="entry name" value="CENP-C_mid"/>
</dbReference>
<comment type="function">
    <text evidence="5">Component of the CENPA-NAC (nucleosome-associated) complex, a complex that plays a central role in assembly of kinetochore proteins, mitotic progression and chromosome segregation. The CENPA-NAC complex recruits the CENPA-CAD (nucleosome distal) complex and may be involved in incorporation of newly synthesized CENPA into centromeres. CENPC recruits DNA methylation and DNMT3B to both centromeric and pericentromeric satellite repeats and regulates the histone code in these regions.</text>
</comment>
<dbReference type="GO" id="GO:0005721">
    <property type="term" value="C:pericentric heterochromatin"/>
    <property type="evidence" value="ECO:0007669"/>
    <property type="project" value="Ensembl"/>
</dbReference>
<feature type="region of interest" description="Disordered" evidence="10">
    <location>
        <begin position="109"/>
        <end position="137"/>
    </location>
</feature>
<reference evidence="14" key="2">
    <citation type="submission" date="2025-08" db="UniProtKB">
        <authorList>
            <consortium name="Ensembl"/>
        </authorList>
    </citation>
    <scope>IDENTIFICATION</scope>
</reference>
<dbReference type="GO" id="GO:0051382">
    <property type="term" value="P:kinetochore assembly"/>
    <property type="evidence" value="ECO:0007669"/>
    <property type="project" value="Ensembl"/>
</dbReference>
<dbReference type="InterPro" id="IPR028386">
    <property type="entry name" value="CENP-C/Mif2/cnp3"/>
</dbReference>
<dbReference type="PANTHER" id="PTHR16684:SF11">
    <property type="entry name" value="CENTROMERE PROTEIN C"/>
    <property type="match status" value="1"/>
</dbReference>
<organism evidence="14 15">
    <name type="scientific">Peromyscus maniculatus bairdii</name>
    <name type="common">Prairie deer mouse</name>
    <dbReference type="NCBI Taxonomy" id="230844"/>
    <lineage>
        <taxon>Eukaryota</taxon>
        <taxon>Metazoa</taxon>
        <taxon>Chordata</taxon>
        <taxon>Craniata</taxon>
        <taxon>Vertebrata</taxon>
        <taxon>Euteleostomi</taxon>
        <taxon>Mammalia</taxon>
        <taxon>Eutheria</taxon>
        <taxon>Euarchontoglires</taxon>
        <taxon>Glires</taxon>
        <taxon>Rodentia</taxon>
        <taxon>Myomorpha</taxon>
        <taxon>Muroidea</taxon>
        <taxon>Cricetidae</taxon>
        <taxon>Neotominae</taxon>
        <taxon>Peromyscus</taxon>
    </lineage>
</organism>
<dbReference type="GO" id="GO:0000939">
    <property type="term" value="C:inner kinetochore"/>
    <property type="evidence" value="ECO:0007669"/>
    <property type="project" value="Ensembl"/>
</dbReference>
<dbReference type="GO" id="GO:0042802">
    <property type="term" value="F:identical protein binding"/>
    <property type="evidence" value="ECO:0007669"/>
    <property type="project" value="Ensembl"/>
</dbReference>
<evidence type="ECO:0000256" key="6">
    <source>
        <dbReference type="ARBA" id="ARBA00064952"/>
    </source>
</evidence>
<dbReference type="Pfam" id="PF11699">
    <property type="entry name" value="CENP-C_C"/>
    <property type="match status" value="1"/>
</dbReference>
<comment type="subunit">
    <text evidence="6">Oligomer. Component of the CENPA-NAC complex, at least composed of CENPA, CENPC, CENPH, CENPM, CENPN, CENPT and CENPU. The CENPA-NAC complex interacts with the CENPA-CAD complex, composed of CENPI, CENPK, CENPL, CENPO, CENPP, CENPQ, CENPR and CENPS. Binds to DAXX. Interacts with DNMT3B. Interacts directly with CENPA. Identified in a centromere complex containing histones H2A, H2B and H4, and at least CENPA, CENPB, CENPC, CENPT, CENPN, HJURP, SUPT16H, SSRP1 and RSF1. Interacts with MEIKIN.</text>
</comment>
<feature type="domain" description="Mif2/CENP-C cupin" evidence="11">
    <location>
        <begin position="812"/>
        <end position="895"/>
    </location>
</feature>
<feature type="domain" description="Kinetochore assembly subunit CENP-C N-terminal" evidence="13">
    <location>
        <begin position="22"/>
        <end position="279"/>
    </location>
</feature>
<feature type="compositionally biased region" description="Polar residues" evidence="10">
    <location>
        <begin position="622"/>
        <end position="654"/>
    </location>
</feature>
<feature type="compositionally biased region" description="Basic residues" evidence="10">
    <location>
        <begin position="399"/>
        <end position="409"/>
    </location>
</feature>
<keyword evidence="15" id="KW-1185">Reference proteome</keyword>
<feature type="region of interest" description="Disordered" evidence="10">
    <location>
        <begin position="263"/>
        <end position="282"/>
    </location>
</feature>
<reference evidence="14" key="3">
    <citation type="submission" date="2025-09" db="UniProtKB">
        <authorList>
            <consortium name="Ensembl"/>
        </authorList>
    </citation>
    <scope>IDENTIFICATION</scope>
</reference>
<dbReference type="GeneTree" id="ENSGT00390000016737"/>
<accession>A0A8C8W1B9</accession>
<sequence>VAIGGLEVTHILQKLYIYFFFFIRAPNIQAKQGQNVLDILQDCFEEQSKASFLDGLSELINVFLCAQCQASCSKSVLGSSRSKEAFLQVAAELSEAAHGSVQANEVHPKIPATDVSKSTADSNNMSSKKTNGHHSATNADFVLPGGSPVVLLGAKASELQNVISSLSQKRVASVLRNSGDTKSSNTDISLKTRKRLNFEDKSILNKAEIENNVLEEDSTSEVQEGIASETSQRRQDLSNEIQPRSKKSFSALYLETVKRKSESSSIVRHTTAVRPLSSPPNDMKLLEDEFIIDESDRSFASQPWVTIPRKSRPLRQHLPSPENIGTPKDKKSREKPHSVSAKTLISGSQSHKAPPKEKSQPSVENLLGISRTDELENDCRSTENKMHSENAKEPSGSKRTVRQQQRRASKPTIVEEQVNVQKGRKGKRNMPNTGRDKSHVNSERNMEDCEEVRNEPVPKKQMLPVENKKKKHSTQKDKEKSREKCVSGGSKDKCVPDEVSLSVRRSCRISHHPSEWWLVKPEEGSVNRSSSRENESSGVDHNRRKRAKKNQLPANPGKKPFPSKRQKTESSSRVQKSSNVKGSRGSVSHDEISGSQSEPLENNEADPTQMKSLDISGPTRGSKYQNSIMTSQNVRLKSHTGKYTSKTPIESISDSGEPKNSIWEESGPSRFKDHLMSGSSNSDVGGEKEILPSRSPNVRRTKRIRLKPLEYWRGERIDYQERPSGRIVIGILSPPPVSPRRKSKRNLAKVTKKANRKRIHRDNYEIVNLDITLGDPFQATLAKDPETREIVPMDLIRPRDTYQFFMEQHGLQVFKTMDTAVFSTGKLVLGPHEEKGKQHVGQDILIFYVNFGDLLCTLHETPYMITTGDSFYVPSGNHYNIKNLLDVESCLLFTQIKR</sequence>
<dbReference type="SUPFAM" id="SSF51182">
    <property type="entry name" value="RmlC-like cupins"/>
    <property type="match status" value="1"/>
</dbReference>
<feature type="compositionally biased region" description="Polar residues" evidence="10">
    <location>
        <begin position="593"/>
        <end position="611"/>
    </location>
</feature>
<evidence type="ECO:0000313" key="15">
    <source>
        <dbReference type="Proteomes" id="UP000694547"/>
    </source>
</evidence>
<feature type="domain" description="CENP-C middle DNMT3B-binding" evidence="12">
    <location>
        <begin position="283"/>
        <end position="537"/>
    </location>
</feature>
<feature type="compositionally biased region" description="Basic and acidic residues" evidence="10">
    <location>
        <begin position="520"/>
        <end position="541"/>
    </location>
</feature>
<evidence type="ECO:0000256" key="1">
    <source>
        <dbReference type="ARBA" id="ARBA00004123"/>
    </source>
</evidence>
<evidence type="ECO:0000259" key="13">
    <source>
        <dbReference type="Pfam" id="PF15622"/>
    </source>
</evidence>
<feature type="region of interest" description="Disordered" evidence="10">
    <location>
        <begin position="303"/>
        <end position="696"/>
    </location>
</feature>
<proteinExistence type="inferred from homology"/>
<feature type="region of interest" description="Disordered" evidence="10">
    <location>
        <begin position="215"/>
        <end position="242"/>
    </location>
</feature>
<comment type="subcellular location">
    <subcellularLocation>
        <location evidence="1">Nucleus</location>
    </subcellularLocation>
</comment>
<dbReference type="InterPro" id="IPR011051">
    <property type="entry name" value="RmlC_Cupin_sf"/>
</dbReference>
<dbReference type="InterPro" id="IPR025974">
    <property type="entry name" value="Mif2/CENP-C_cupin"/>
</dbReference>
<evidence type="ECO:0000256" key="8">
    <source>
        <dbReference type="ARBA" id="ARBA00082151"/>
    </source>
</evidence>
<feature type="compositionally biased region" description="Polar residues" evidence="10">
    <location>
        <begin position="340"/>
        <end position="351"/>
    </location>
</feature>
<dbReference type="GO" id="GO:0016604">
    <property type="term" value="C:nuclear body"/>
    <property type="evidence" value="ECO:0007669"/>
    <property type="project" value="Ensembl"/>
</dbReference>
<evidence type="ECO:0000256" key="10">
    <source>
        <dbReference type="SAM" id="MobiDB-lite"/>
    </source>
</evidence>
<feature type="compositionally biased region" description="Basic and acidic residues" evidence="10">
    <location>
        <begin position="474"/>
        <end position="496"/>
    </location>
</feature>
<keyword evidence="3" id="KW-0238">DNA-binding</keyword>
<dbReference type="Proteomes" id="UP000694547">
    <property type="component" value="Chromosome 10"/>
</dbReference>
<dbReference type="Pfam" id="PF15620">
    <property type="entry name" value="CENP-C_mid"/>
    <property type="match status" value="1"/>
</dbReference>
<feature type="compositionally biased region" description="Polar residues" evidence="10">
    <location>
        <begin position="569"/>
        <end position="581"/>
    </location>
</feature>
<evidence type="ECO:0000259" key="11">
    <source>
        <dbReference type="Pfam" id="PF11699"/>
    </source>
</evidence>
<dbReference type="Ensembl" id="ENSPEMT00000041977.1">
    <property type="protein sequence ID" value="ENSPEMP00000030226.1"/>
    <property type="gene ID" value="ENSPEMG00000014768.2"/>
</dbReference>
<evidence type="ECO:0000313" key="14">
    <source>
        <dbReference type="Ensembl" id="ENSPEMP00000030226.1"/>
    </source>
</evidence>
<evidence type="ECO:0000259" key="12">
    <source>
        <dbReference type="Pfam" id="PF15620"/>
    </source>
</evidence>
<reference evidence="14 15" key="1">
    <citation type="submission" date="2018-10" db="EMBL/GenBank/DDBJ databases">
        <title>Improved assembly of the deer mouse Peromyscus maniculatus genome.</title>
        <authorList>
            <person name="Lassance J.-M."/>
            <person name="Hoekstra H.E."/>
        </authorList>
    </citation>
    <scope>NUCLEOTIDE SEQUENCE [LARGE SCALE GENOMIC DNA]</scope>
</reference>
<keyword evidence="4" id="KW-0539">Nucleus</keyword>
<evidence type="ECO:0000256" key="4">
    <source>
        <dbReference type="ARBA" id="ARBA00023242"/>
    </source>
</evidence>
<dbReference type="Pfam" id="PF15622">
    <property type="entry name" value="CENP_C_N"/>
    <property type="match status" value="1"/>
</dbReference>
<dbReference type="InterPro" id="IPR028052">
    <property type="entry name" value="CENP-C_N_dom"/>
</dbReference>
<dbReference type="InterPro" id="IPR014710">
    <property type="entry name" value="RmlC-like_jellyroll"/>
</dbReference>
<feature type="compositionally biased region" description="Basic and acidic residues" evidence="10">
    <location>
        <begin position="371"/>
        <end position="396"/>
    </location>
</feature>
<dbReference type="GO" id="GO:0019237">
    <property type="term" value="F:centromeric DNA binding"/>
    <property type="evidence" value="ECO:0007669"/>
    <property type="project" value="InterPro"/>
</dbReference>
<evidence type="ECO:0000256" key="7">
    <source>
        <dbReference type="ARBA" id="ARBA00068530"/>
    </source>
</evidence>
<dbReference type="GO" id="GO:0030496">
    <property type="term" value="C:midbody"/>
    <property type="evidence" value="ECO:0007669"/>
    <property type="project" value="Ensembl"/>
</dbReference>
<evidence type="ECO:0000256" key="9">
    <source>
        <dbReference type="ARBA" id="ARBA00083562"/>
    </source>
</evidence>
<dbReference type="GO" id="GO:0051315">
    <property type="term" value="P:attachment of mitotic spindle microtubules to kinetochore"/>
    <property type="evidence" value="ECO:0007669"/>
    <property type="project" value="TreeGrafter"/>
</dbReference>
<dbReference type="FunFam" id="2.60.120.10:FF:000033">
    <property type="entry name" value="Centromere protein C 1"/>
    <property type="match status" value="1"/>
</dbReference>
<dbReference type="Gene3D" id="2.60.120.10">
    <property type="entry name" value="Jelly Rolls"/>
    <property type="match status" value="1"/>
</dbReference>
<protein>
    <recommendedName>
        <fullName evidence="7">Centromere protein C</fullName>
    </recommendedName>
    <alternativeName>
        <fullName evidence="8">Centromere autoantigen C</fullName>
    </alternativeName>
    <alternativeName>
        <fullName evidence="9">Centromere protein C 1</fullName>
    </alternativeName>
</protein>
<name>A0A8C8W1B9_PERMB</name>
<dbReference type="PANTHER" id="PTHR16684">
    <property type="entry name" value="CENTROMERE PROTEIN C"/>
    <property type="match status" value="1"/>
</dbReference>
<dbReference type="GO" id="GO:0051455">
    <property type="term" value="P:spindle attachment to meiosis I kinetochore"/>
    <property type="evidence" value="ECO:0007669"/>
    <property type="project" value="TreeGrafter"/>
</dbReference>
<evidence type="ECO:0000256" key="2">
    <source>
        <dbReference type="ARBA" id="ARBA00010291"/>
    </source>
</evidence>
<feature type="compositionally biased region" description="Polar residues" evidence="10">
    <location>
        <begin position="115"/>
        <end position="137"/>
    </location>
</feature>
<evidence type="ECO:0000256" key="5">
    <source>
        <dbReference type="ARBA" id="ARBA00053516"/>
    </source>
</evidence>
<feature type="compositionally biased region" description="Basic and acidic residues" evidence="10">
    <location>
        <begin position="434"/>
        <end position="458"/>
    </location>
</feature>